<gene>
    <name evidence="2" type="ORF">LTR05_002139</name>
</gene>
<accession>A0AAN7T3P5</accession>
<feature type="region of interest" description="Disordered" evidence="1">
    <location>
        <begin position="155"/>
        <end position="179"/>
    </location>
</feature>
<organism evidence="2 3">
    <name type="scientific">Lithohypha guttulata</name>
    <dbReference type="NCBI Taxonomy" id="1690604"/>
    <lineage>
        <taxon>Eukaryota</taxon>
        <taxon>Fungi</taxon>
        <taxon>Dikarya</taxon>
        <taxon>Ascomycota</taxon>
        <taxon>Pezizomycotina</taxon>
        <taxon>Eurotiomycetes</taxon>
        <taxon>Chaetothyriomycetidae</taxon>
        <taxon>Chaetothyriales</taxon>
        <taxon>Trichomeriaceae</taxon>
        <taxon>Lithohypha</taxon>
    </lineage>
</organism>
<dbReference type="EMBL" id="JAVRRJ010000002">
    <property type="protein sequence ID" value="KAK5087923.1"/>
    <property type="molecule type" value="Genomic_DNA"/>
</dbReference>
<comment type="caution">
    <text evidence="2">The sequence shown here is derived from an EMBL/GenBank/DDBJ whole genome shotgun (WGS) entry which is preliminary data.</text>
</comment>
<feature type="compositionally biased region" description="Basic residues" evidence="1">
    <location>
        <begin position="458"/>
        <end position="473"/>
    </location>
</feature>
<reference evidence="2 3" key="1">
    <citation type="submission" date="2023-08" db="EMBL/GenBank/DDBJ databases">
        <title>Black Yeasts Isolated from many extreme environments.</title>
        <authorList>
            <person name="Coleine C."/>
            <person name="Stajich J.E."/>
            <person name="Selbmann L."/>
        </authorList>
    </citation>
    <scope>NUCLEOTIDE SEQUENCE [LARGE SCALE GENOMIC DNA]</scope>
    <source>
        <strain evidence="2 3">CCFEE 5910</strain>
    </source>
</reference>
<keyword evidence="3" id="KW-1185">Reference proteome</keyword>
<feature type="compositionally biased region" description="Acidic residues" evidence="1">
    <location>
        <begin position="403"/>
        <end position="412"/>
    </location>
</feature>
<protein>
    <submittedName>
        <fullName evidence="2">Uncharacterized protein</fullName>
    </submittedName>
</protein>
<name>A0AAN7T3P5_9EURO</name>
<evidence type="ECO:0000313" key="2">
    <source>
        <dbReference type="EMBL" id="KAK5087923.1"/>
    </source>
</evidence>
<dbReference type="Proteomes" id="UP001309876">
    <property type="component" value="Unassembled WGS sequence"/>
</dbReference>
<feature type="region of interest" description="Disordered" evidence="1">
    <location>
        <begin position="403"/>
        <end position="486"/>
    </location>
</feature>
<proteinExistence type="predicted"/>
<sequence>MHGEGITRPNFGPSSCAEHFPGLFGFNKLDLHYFIFQPIYRKPPTQVLLYLENIPSHDQVLPRLVQSTTKDKMDTFECFVCHKKWTRLVDDGCVACGGTFEVLSGHTSLEELTVSGRTGAAATKPRIENSAVSEQPTSALYKTFGDLAIDNKADTSKPRCAAPQRAPIPSFTRMTTPPPGQLPSPRPFVASYIVEASNFPIGTSAMQLERALRQDCYNDVGLNCMQSCKQVFLRLPITFELAFSDLEIAFRIIRSYNNVDGTAGRMKFELISPKPLTENHKQQPVSKGQVRAHDGVRTNSVSLSNTELPSAFNTTQVYLSSCNSQSGSDQYSSDQQCFDEDTSIVKRRVQVENYRGNPDKTAIVKYAYLQESRKHEASLSVLDELEIDEFDDFDAFDEIDEVNEEDEDEDGLDLTQGDDGTVAQRRQSIQHEIPFKRPTFPTHIQVPPAAEKSVSTTTKKKKHKKKSKAKKVKKENVPRKSPPVTAQLELPDPIPMPAADRSLNATWNDVATKRRAKADKALNNTARHARQINASSYLANAGGDQLDSWNPTLNVRFAIGSAKHAVCRTVPRSLLE</sequence>
<evidence type="ECO:0000313" key="3">
    <source>
        <dbReference type="Proteomes" id="UP001309876"/>
    </source>
</evidence>
<dbReference type="AlphaFoldDB" id="A0AAN7T3P5"/>
<evidence type="ECO:0000256" key="1">
    <source>
        <dbReference type="SAM" id="MobiDB-lite"/>
    </source>
</evidence>